<dbReference type="Pfam" id="PF13727">
    <property type="entry name" value="CoA_binding_3"/>
    <property type="match status" value="1"/>
</dbReference>
<dbReference type="Proteomes" id="UP001165405">
    <property type="component" value="Unassembled WGS sequence"/>
</dbReference>
<keyword evidence="6 7" id="KW-0472">Membrane</keyword>
<comment type="subcellular location">
    <subcellularLocation>
        <location evidence="1">Membrane</location>
        <topology evidence="1">Multi-pass membrane protein</topology>
    </subcellularLocation>
</comment>
<reference evidence="9" key="1">
    <citation type="submission" date="2022-01" db="EMBL/GenBank/DDBJ databases">
        <title>Antribacter sp. nov., isolated from Guizhou of China.</title>
        <authorList>
            <person name="Chengliang C."/>
            <person name="Ya Z."/>
        </authorList>
    </citation>
    <scope>NUCLEOTIDE SEQUENCE</scope>
    <source>
        <strain evidence="9">KLBMP 9083</strain>
    </source>
</reference>
<evidence type="ECO:0000256" key="6">
    <source>
        <dbReference type="ARBA" id="ARBA00023136"/>
    </source>
</evidence>
<feature type="transmembrane region" description="Helical" evidence="7">
    <location>
        <begin position="125"/>
        <end position="142"/>
    </location>
</feature>
<organism evidence="9 10">
    <name type="scientific">Antribacter soli</name>
    <dbReference type="NCBI Taxonomy" id="2910976"/>
    <lineage>
        <taxon>Bacteria</taxon>
        <taxon>Bacillati</taxon>
        <taxon>Actinomycetota</taxon>
        <taxon>Actinomycetes</taxon>
        <taxon>Micrococcales</taxon>
        <taxon>Promicromonosporaceae</taxon>
        <taxon>Antribacter</taxon>
    </lineage>
</organism>
<keyword evidence="10" id="KW-1185">Reference proteome</keyword>
<comment type="similarity">
    <text evidence="2">Belongs to the bacterial sugar transferase family.</text>
</comment>
<keyword evidence="3 9" id="KW-0808">Transferase</keyword>
<evidence type="ECO:0000256" key="5">
    <source>
        <dbReference type="ARBA" id="ARBA00022989"/>
    </source>
</evidence>
<feature type="transmembrane region" description="Helical" evidence="7">
    <location>
        <begin position="323"/>
        <end position="346"/>
    </location>
</feature>
<dbReference type="PANTHER" id="PTHR30576">
    <property type="entry name" value="COLANIC BIOSYNTHESIS UDP-GLUCOSE LIPID CARRIER TRANSFERASE"/>
    <property type="match status" value="1"/>
</dbReference>
<evidence type="ECO:0000313" key="9">
    <source>
        <dbReference type="EMBL" id="MCF4122229.1"/>
    </source>
</evidence>
<dbReference type="Pfam" id="PF02397">
    <property type="entry name" value="Bac_transf"/>
    <property type="match status" value="1"/>
</dbReference>
<proteinExistence type="inferred from homology"/>
<keyword evidence="4 7" id="KW-0812">Transmembrane</keyword>
<evidence type="ECO:0000313" key="10">
    <source>
        <dbReference type="Proteomes" id="UP001165405"/>
    </source>
</evidence>
<gene>
    <name evidence="9" type="ORF">L1785_14710</name>
</gene>
<name>A0AA41QHJ9_9MICO</name>
<protein>
    <submittedName>
        <fullName evidence="9">Sugar transferase</fullName>
    </submittedName>
</protein>
<dbReference type="RefSeq" id="WP_236090022.1">
    <property type="nucleotide sequence ID" value="NZ_JAKGSG010000040.1"/>
</dbReference>
<dbReference type="InterPro" id="IPR017475">
    <property type="entry name" value="EPS_sugar_tfrase"/>
</dbReference>
<evidence type="ECO:0000256" key="2">
    <source>
        <dbReference type="ARBA" id="ARBA00006464"/>
    </source>
</evidence>
<feature type="transmembrane region" description="Helical" evidence="7">
    <location>
        <begin position="148"/>
        <end position="167"/>
    </location>
</feature>
<evidence type="ECO:0000256" key="3">
    <source>
        <dbReference type="ARBA" id="ARBA00022679"/>
    </source>
</evidence>
<feature type="transmembrane region" description="Helical" evidence="7">
    <location>
        <begin position="46"/>
        <end position="68"/>
    </location>
</feature>
<dbReference type="GO" id="GO:0016020">
    <property type="term" value="C:membrane"/>
    <property type="evidence" value="ECO:0007669"/>
    <property type="project" value="UniProtKB-SubCell"/>
</dbReference>
<dbReference type="EMBL" id="JAKGSG010000040">
    <property type="protein sequence ID" value="MCF4122229.1"/>
    <property type="molecule type" value="Genomic_DNA"/>
</dbReference>
<evidence type="ECO:0000259" key="8">
    <source>
        <dbReference type="Pfam" id="PF02397"/>
    </source>
</evidence>
<accession>A0AA41QHJ9</accession>
<evidence type="ECO:0000256" key="4">
    <source>
        <dbReference type="ARBA" id="ARBA00022692"/>
    </source>
</evidence>
<feature type="domain" description="Bacterial sugar transferase" evidence="8">
    <location>
        <begin position="318"/>
        <end position="505"/>
    </location>
</feature>
<dbReference type="GO" id="GO:0016780">
    <property type="term" value="F:phosphotransferase activity, for other substituted phosphate groups"/>
    <property type="evidence" value="ECO:0007669"/>
    <property type="project" value="TreeGrafter"/>
</dbReference>
<dbReference type="InterPro" id="IPR003362">
    <property type="entry name" value="Bact_transf"/>
</dbReference>
<feature type="transmembrane region" description="Helical" evidence="7">
    <location>
        <begin position="83"/>
        <end position="104"/>
    </location>
</feature>
<dbReference type="NCBIfam" id="TIGR03025">
    <property type="entry name" value="EPS_sugtrans"/>
    <property type="match status" value="1"/>
</dbReference>
<sequence length="511" mass="55606">MTIERDVAAADLLAGHPSDRQPRRVAVADPAQGPDKRRTLRWQDILVRRTLAVDVVAVTVAVAAGYFVRFDTHTDVSLLEPRGGMYALISVVLVEAWVIALGVAGSRSPQVLGHGREEAVRVARASFGLFGLVAVVCYLIKFDLARSYVAVALPVGLTLVLFARWLLVIRLHRERSRGLHLRRTLLVGAWGPVHDLGLRLKREPGAGFDVVGVCLAGPIGDVGSSPVADAPIVGTMEQAAAVAESFGVDAVVVAAANEATPKVIKQLAWDLEPLRAELVVAPGLADVSSPRMVVTTVDGLPVLKVTPPGYTGVQHVVKRAADVVLSAVMLAILLGPLLVLGCLVRSTSSGPALYKQRRVGLNGRPFTLYKLRSMYVDADERRQHLHALDQGAGVLFKIRNDPRVTPLGRLMRRYSLDEFPQLWNVLRGDMSLVGPRPPLEREVERYDAAARRRLLVKPGVTGLWQVGGRSDLSWEDSVRLDLYYVENWSFLGDVAILLRTARAVMFPSGAY</sequence>
<comment type="caution">
    <text evidence="9">The sequence shown here is derived from an EMBL/GenBank/DDBJ whole genome shotgun (WGS) entry which is preliminary data.</text>
</comment>
<keyword evidence="5 7" id="KW-1133">Transmembrane helix</keyword>
<dbReference type="PANTHER" id="PTHR30576:SF10">
    <property type="entry name" value="SLL5057 PROTEIN"/>
    <property type="match status" value="1"/>
</dbReference>
<evidence type="ECO:0000256" key="1">
    <source>
        <dbReference type="ARBA" id="ARBA00004141"/>
    </source>
</evidence>
<dbReference type="AlphaFoldDB" id="A0AA41QHJ9"/>
<evidence type="ECO:0000256" key="7">
    <source>
        <dbReference type="SAM" id="Phobius"/>
    </source>
</evidence>